<gene>
    <name evidence="3" type="ORF">Baya_6230</name>
</gene>
<feature type="transmembrane region" description="Helical" evidence="1">
    <location>
        <begin position="101"/>
        <end position="124"/>
    </location>
</feature>
<evidence type="ECO:0000256" key="1">
    <source>
        <dbReference type="SAM" id="Phobius"/>
    </source>
</evidence>
<keyword evidence="2" id="KW-0732">Signal</keyword>
<dbReference type="PANTHER" id="PTHR36526:SF1">
    <property type="entry name" value="TRANSMEMBRANE PROTEIN 154"/>
    <property type="match status" value="1"/>
</dbReference>
<evidence type="ECO:0000256" key="2">
    <source>
        <dbReference type="SAM" id="SignalP"/>
    </source>
</evidence>
<dbReference type="OrthoDB" id="9451445at2759"/>
<keyword evidence="1" id="KW-0812">Transmembrane</keyword>
<dbReference type="Pfam" id="PF15102">
    <property type="entry name" value="TMEM154"/>
    <property type="match status" value="1"/>
</dbReference>
<feature type="signal peptide" evidence="2">
    <location>
        <begin position="1"/>
        <end position="44"/>
    </location>
</feature>
<dbReference type="EMBL" id="VCAZ01000033">
    <property type="protein sequence ID" value="TSL54340.1"/>
    <property type="molecule type" value="Genomic_DNA"/>
</dbReference>
<protein>
    <recommendedName>
        <fullName evidence="5">Transmembrane protein 154</fullName>
    </recommendedName>
</protein>
<evidence type="ECO:0000313" key="3">
    <source>
        <dbReference type="EMBL" id="TSL54340.1"/>
    </source>
</evidence>
<comment type="caution">
    <text evidence="3">The sequence shown here is derived from an EMBL/GenBank/DDBJ whole genome shotgun (WGS) entry which is preliminary data.</text>
</comment>
<keyword evidence="1" id="KW-0472">Membrane</keyword>
<dbReference type="Proteomes" id="UP000319801">
    <property type="component" value="Unassembled WGS sequence"/>
</dbReference>
<keyword evidence="4" id="KW-1185">Reference proteome</keyword>
<accession>A0A556TZZ6</accession>
<dbReference type="AlphaFoldDB" id="A0A556TZZ6"/>
<dbReference type="InterPro" id="IPR053087">
    <property type="entry name" value="TMEM154-like"/>
</dbReference>
<keyword evidence="1" id="KW-1133">Transmembrane helix</keyword>
<dbReference type="PANTHER" id="PTHR36526">
    <property type="entry name" value="TRANSMEMBRANE PROTEIN 154"/>
    <property type="match status" value="1"/>
</dbReference>
<evidence type="ECO:0000313" key="4">
    <source>
        <dbReference type="Proteomes" id="UP000319801"/>
    </source>
</evidence>
<proteinExistence type="predicted"/>
<name>A0A556TZZ6_BAGYA</name>
<sequence length="198" mass="22179">MALCQSLALSKGYYCHRGLWEMTLRVLLLILALAACLTEPGCCAKKDGSGFPRTKAPKIRIFLLQEEEVSGGAETFAQVTLEQNWHSNNTQDDTTETVDTWNVFIIGAVCVSLAFILAAVITGIHVACRRRQKSTTEPEKDDPYLDDEFEEKVPMPMFEDDMPSVMELEMEDLEKWVIKKGQILDVSVVLQPADVAKH</sequence>
<dbReference type="InterPro" id="IPR028064">
    <property type="entry name" value="TMEM154"/>
</dbReference>
<evidence type="ECO:0008006" key="5">
    <source>
        <dbReference type="Google" id="ProtNLM"/>
    </source>
</evidence>
<organism evidence="3 4">
    <name type="scientific">Bagarius yarrelli</name>
    <name type="common">Goonch</name>
    <name type="synonym">Bagrus yarrelli</name>
    <dbReference type="NCBI Taxonomy" id="175774"/>
    <lineage>
        <taxon>Eukaryota</taxon>
        <taxon>Metazoa</taxon>
        <taxon>Chordata</taxon>
        <taxon>Craniata</taxon>
        <taxon>Vertebrata</taxon>
        <taxon>Euteleostomi</taxon>
        <taxon>Actinopterygii</taxon>
        <taxon>Neopterygii</taxon>
        <taxon>Teleostei</taxon>
        <taxon>Ostariophysi</taxon>
        <taxon>Siluriformes</taxon>
        <taxon>Sisoridae</taxon>
        <taxon>Sisorinae</taxon>
        <taxon>Bagarius</taxon>
    </lineage>
</organism>
<reference evidence="3 4" key="1">
    <citation type="journal article" date="2019" name="Genome Biol. Evol.">
        <title>Whole-Genome Sequencing of the Giant Devil Catfish, Bagarius yarrelli.</title>
        <authorList>
            <person name="Jiang W."/>
            <person name="Lv Y."/>
            <person name="Cheng L."/>
            <person name="Yang K."/>
            <person name="Chao B."/>
            <person name="Wang X."/>
            <person name="Li Y."/>
            <person name="Pan X."/>
            <person name="You X."/>
            <person name="Zhang Y."/>
            <person name="Yang J."/>
            <person name="Li J."/>
            <person name="Zhang X."/>
            <person name="Liu S."/>
            <person name="Sun C."/>
            <person name="Yang J."/>
            <person name="Shi Q."/>
        </authorList>
    </citation>
    <scope>NUCLEOTIDE SEQUENCE [LARGE SCALE GENOMIC DNA]</scope>
    <source>
        <strain evidence="3">JWS20170419001</strain>
        <tissue evidence="3">Muscle</tissue>
    </source>
</reference>
<feature type="chain" id="PRO_5021989482" description="Transmembrane protein 154" evidence="2">
    <location>
        <begin position="45"/>
        <end position="198"/>
    </location>
</feature>